<dbReference type="GO" id="GO:0005737">
    <property type="term" value="C:cytoplasm"/>
    <property type="evidence" value="ECO:0007669"/>
    <property type="project" value="UniProtKB-SubCell"/>
</dbReference>
<evidence type="ECO:0000256" key="7">
    <source>
        <dbReference type="ARBA" id="ARBA00022833"/>
    </source>
</evidence>
<dbReference type="SMART" id="SM00184">
    <property type="entry name" value="RING"/>
    <property type="match status" value="1"/>
</dbReference>
<keyword evidence="5" id="KW-0863">Zinc-finger</keyword>
<dbReference type="EMBL" id="MN739800">
    <property type="protein sequence ID" value="QHT26658.1"/>
    <property type="molecule type" value="Genomic_DNA"/>
</dbReference>
<comment type="pathway">
    <text evidence="2">Protein modification; protein ubiquitination.</text>
</comment>
<keyword evidence="3" id="KW-0963">Cytoplasm</keyword>
<evidence type="ECO:0000256" key="3">
    <source>
        <dbReference type="ARBA" id="ARBA00022490"/>
    </source>
</evidence>
<dbReference type="SUPFAM" id="SSF57850">
    <property type="entry name" value="RING/U-box"/>
    <property type="match status" value="1"/>
</dbReference>
<dbReference type="InterPro" id="IPR051031">
    <property type="entry name" value="RING-box_E3_Ubiquitin_Ligase"/>
</dbReference>
<keyword evidence="7" id="KW-0862">Zinc</keyword>
<dbReference type="InterPro" id="IPR013083">
    <property type="entry name" value="Znf_RING/FYVE/PHD"/>
</dbReference>
<dbReference type="PANTHER" id="PTHR11210">
    <property type="entry name" value="RING BOX"/>
    <property type="match status" value="1"/>
</dbReference>
<dbReference type="InterPro" id="IPR001841">
    <property type="entry name" value="Znf_RING"/>
</dbReference>
<comment type="subcellular location">
    <subcellularLocation>
        <location evidence="1">Cytoplasm</location>
    </subcellularLocation>
</comment>
<keyword evidence="4" id="KW-0479">Metal-binding</keyword>
<dbReference type="Pfam" id="PF12678">
    <property type="entry name" value="zf-rbx1"/>
    <property type="match status" value="1"/>
</dbReference>
<protein>
    <recommendedName>
        <fullName evidence="8">RING-type domain-containing protein</fullName>
    </recommendedName>
</protein>
<proteinExistence type="predicted"/>
<name>A0A6C0ECN0_9ZZZZ</name>
<dbReference type="AlphaFoldDB" id="A0A6C0ECN0"/>
<reference evidence="9" key="1">
    <citation type="journal article" date="2020" name="Nature">
        <title>Giant virus diversity and host interactions through global metagenomics.</title>
        <authorList>
            <person name="Schulz F."/>
            <person name="Roux S."/>
            <person name="Paez-Espino D."/>
            <person name="Jungbluth S."/>
            <person name="Walsh D.A."/>
            <person name="Denef V.J."/>
            <person name="McMahon K.D."/>
            <person name="Konstantinidis K.T."/>
            <person name="Eloe-Fadrosh E.A."/>
            <person name="Kyrpides N.C."/>
            <person name="Woyke T."/>
        </authorList>
    </citation>
    <scope>NUCLEOTIDE SEQUENCE</scope>
    <source>
        <strain evidence="9">GVMAG-M-3300023179-2</strain>
    </source>
</reference>
<dbReference type="Gene3D" id="3.30.40.10">
    <property type="entry name" value="Zinc/RING finger domain, C3HC4 (zinc finger)"/>
    <property type="match status" value="1"/>
</dbReference>
<evidence type="ECO:0000256" key="1">
    <source>
        <dbReference type="ARBA" id="ARBA00004496"/>
    </source>
</evidence>
<dbReference type="InterPro" id="IPR024766">
    <property type="entry name" value="Znf_RING_H2"/>
</dbReference>
<dbReference type="GO" id="GO:0008270">
    <property type="term" value="F:zinc ion binding"/>
    <property type="evidence" value="ECO:0007669"/>
    <property type="project" value="UniProtKB-KW"/>
</dbReference>
<organism evidence="9">
    <name type="scientific">viral metagenome</name>
    <dbReference type="NCBI Taxonomy" id="1070528"/>
    <lineage>
        <taxon>unclassified sequences</taxon>
        <taxon>metagenomes</taxon>
        <taxon>organismal metagenomes</taxon>
    </lineage>
</organism>
<dbReference type="PROSITE" id="PS50089">
    <property type="entry name" value="ZF_RING_2"/>
    <property type="match status" value="1"/>
</dbReference>
<evidence type="ECO:0000256" key="2">
    <source>
        <dbReference type="ARBA" id="ARBA00004906"/>
    </source>
</evidence>
<keyword evidence="6" id="KW-0833">Ubl conjugation pathway</keyword>
<feature type="domain" description="RING-type" evidence="8">
    <location>
        <begin position="26"/>
        <end position="76"/>
    </location>
</feature>
<evidence type="ECO:0000259" key="8">
    <source>
        <dbReference type="PROSITE" id="PS50089"/>
    </source>
</evidence>
<evidence type="ECO:0000256" key="5">
    <source>
        <dbReference type="ARBA" id="ARBA00022771"/>
    </source>
</evidence>
<evidence type="ECO:0000313" key="9">
    <source>
        <dbReference type="EMBL" id="QHT26658.1"/>
    </source>
</evidence>
<sequence>MTNKFTINKINLVNSWVHNLSSNIDCTICRCNINTNSLHNQDKGIDSIISTGTCGHAFHIECIEPWINKNNYCPICYNKWKPTN</sequence>
<evidence type="ECO:0000256" key="4">
    <source>
        <dbReference type="ARBA" id="ARBA00022723"/>
    </source>
</evidence>
<accession>A0A6C0ECN0</accession>
<evidence type="ECO:0000256" key="6">
    <source>
        <dbReference type="ARBA" id="ARBA00022786"/>
    </source>
</evidence>